<dbReference type="PANTHER" id="PTHR13465">
    <property type="entry name" value="UPF0183 PROTEIN"/>
    <property type="match status" value="1"/>
</dbReference>
<dbReference type="GO" id="GO:0043001">
    <property type="term" value="P:Golgi to plasma membrane protein transport"/>
    <property type="evidence" value="ECO:0007669"/>
    <property type="project" value="TreeGrafter"/>
</dbReference>
<dbReference type="Pfam" id="PF03676">
    <property type="entry name" value="PHAF1"/>
    <property type="match status" value="1"/>
</dbReference>
<dbReference type="AlphaFoldDB" id="A0A5K3EN98"/>
<reference evidence="2" key="1">
    <citation type="submission" date="2019-11" db="UniProtKB">
        <authorList>
            <consortium name="WormBaseParasite"/>
        </authorList>
    </citation>
    <scope>IDENTIFICATION</scope>
</reference>
<protein>
    <submittedName>
        <fullName evidence="2">UPF0183 protein CG7083</fullName>
    </submittedName>
</protein>
<evidence type="ECO:0000256" key="1">
    <source>
        <dbReference type="ARBA" id="ARBA00024339"/>
    </source>
</evidence>
<sequence>MIDAEILPELALRCNAWELFLGMPIQQAFEIFKKCDAYISNIDFWYSEISPFKFNMLLHLPNDGMKLHFDPKWQRLMLIEITDLSKISLRYLSQHFNLPNQPPNLPTIIRTFGSTRQLLPDDKPGTFRLCYRGITFIFSSDSEFNLDEKDSTVAVLPPTGAPSSITDASVANSEEQLIVKRIYVFLGQNVTEAKVPLQLPAGCFHGNVFLERLLVSRSKDRTDKLCFDLVYQELCSNPSLEPAVRRYSSSVAFGDSVQDVLSALGSPSRIFYKTEDKMKIHLPQPYRQSRQKHSNFFYNYFSLGVDVLFDARTKRAISFVLHTNQPGEYTFNTYYRCMFEIPLTGRSDDGEPKSVVVTPFVKVRSHCPLPQPQTTASSALLHLDASVVRPEHSPSLSTPHRSLGVSLSLLLFFRSRCSRFCVVSLMTSQL</sequence>
<proteinExistence type="inferred from homology"/>
<dbReference type="GO" id="GO:0005802">
    <property type="term" value="C:trans-Golgi network"/>
    <property type="evidence" value="ECO:0007669"/>
    <property type="project" value="TreeGrafter"/>
</dbReference>
<accession>A0A5K3EN98</accession>
<dbReference type="InterPro" id="IPR005373">
    <property type="entry name" value="PHAF1"/>
</dbReference>
<dbReference type="WBParaSite" id="MCU_001869-RB">
    <property type="protein sequence ID" value="MCU_001869-RB"/>
    <property type="gene ID" value="MCU_001869"/>
</dbReference>
<comment type="similarity">
    <text evidence="1">Belongs to the PHAF1 family.</text>
</comment>
<evidence type="ECO:0000313" key="2">
    <source>
        <dbReference type="WBParaSite" id="MCU_001869-RB"/>
    </source>
</evidence>
<dbReference type="PANTHER" id="PTHR13465:SF2">
    <property type="entry name" value="PHAGOSOME ASSEMBLY FACTOR 1"/>
    <property type="match status" value="1"/>
</dbReference>
<name>A0A5K3EN98_MESCO</name>
<dbReference type="InterPro" id="IPR039156">
    <property type="entry name" value="PHAF1/BROMI"/>
</dbReference>
<organism evidence="2">
    <name type="scientific">Mesocestoides corti</name>
    <name type="common">Flatworm</name>
    <dbReference type="NCBI Taxonomy" id="53468"/>
    <lineage>
        <taxon>Eukaryota</taxon>
        <taxon>Metazoa</taxon>
        <taxon>Spiralia</taxon>
        <taxon>Lophotrochozoa</taxon>
        <taxon>Platyhelminthes</taxon>
        <taxon>Cestoda</taxon>
        <taxon>Eucestoda</taxon>
        <taxon>Cyclophyllidea</taxon>
        <taxon>Mesocestoididae</taxon>
        <taxon>Mesocestoides</taxon>
    </lineage>
</organism>